<gene>
    <name evidence="3" type="ORF">BVC80_1385g7</name>
</gene>
<dbReference type="OMA" id="PSFCKME"/>
<dbReference type="GO" id="GO:0003697">
    <property type="term" value="F:single-stranded DNA binding"/>
    <property type="evidence" value="ECO:0007669"/>
    <property type="project" value="InterPro"/>
</dbReference>
<proteinExistence type="inferred from homology"/>
<dbReference type="FunCoup" id="A0A200Q5N5">
    <property type="interactions" value="717"/>
</dbReference>
<evidence type="ECO:0000313" key="3">
    <source>
        <dbReference type="EMBL" id="OVA05795.1"/>
    </source>
</evidence>
<dbReference type="GO" id="GO:0006952">
    <property type="term" value="P:defense response"/>
    <property type="evidence" value="ECO:0007669"/>
    <property type="project" value="InterPro"/>
</dbReference>
<organism evidence="3 4">
    <name type="scientific">Macleaya cordata</name>
    <name type="common">Five-seeded plume-poppy</name>
    <name type="synonym">Bocconia cordata</name>
    <dbReference type="NCBI Taxonomy" id="56857"/>
    <lineage>
        <taxon>Eukaryota</taxon>
        <taxon>Viridiplantae</taxon>
        <taxon>Streptophyta</taxon>
        <taxon>Embryophyta</taxon>
        <taxon>Tracheophyta</taxon>
        <taxon>Spermatophyta</taxon>
        <taxon>Magnoliopsida</taxon>
        <taxon>Ranunculales</taxon>
        <taxon>Papaveraceae</taxon>
        <taxon>Papaveroideae</taxon>
        <taxon>Macleaya</taxon>
    </lineage>
</organism>
<comment type="similarity">
    <text evidence="1">Belongs to the Whirly family.</text>
</comment>
<dbReference type="InParanoid" id="A0A200Q5N5"/>
<dbReference type="Pfam" id="PF08536">
    <property type="entry name" value="Whirly"/>
    <property type="match status" value="1"/>
</dbReference>
<evidence type="ECO:0000256" key="2">
    <source>
        <dbReference type="ARBA" id="ARBA00022946"/>
    </source>
</evidence>
<sequence>MMKKFSHFLTSRSALSELLLSRKASNIEDALWSRSFISQAGISSARPDFASNGNNLGKVFVDYTLFKGKAALSMSPVLPKFSKINAGNMRVEKKGSVLLTFFPAIGERKYDWQKKQVFALSATELGSLISLGPADSAEFFHDPSMKTSNAGQVRKSLSVKPLSDDGGYYFSLNVVNAMLKTNERFYVPVSKAEFAVMRTSFSFILPHIMGWDRLFNHQVPASTSVSPMRQPEMQLNPDLEWDSNQSAQPIWICDSETDPGI</sequence>
<evidence type="ECO:0000313" key="4">
    <source>
        <dbReference type="Proteomes" id="UP000195402"/>
    </source>
</evidence>
<dbReference type="PANTHER" id="PTHR31745">
    <property type="entry name" value="SINGLE-STRANDED DNA-BINDING PROTEIN WHY2, MITOCHONDRIAL"/>
    <property type="match status" value="1"/>
</dbReference>
<dbReference type="GO" id="GO:0006355">
    <property type="term" value="P:regulation of DNA-templated transcription"/>
    <property type="evidence" value="ECO:0007669"/>
    <property type="project" value="InterPro"/>
</dbReference>
<dbReference type="PANTHER" id="PTHR31745:SF1">
    <property type="entry name" value="SINGLE-STRANDED DNA-BINDING PROTEIN WHY2, MITOCHONDRIAL"/>
    <property type="match status" value="1"/>
</dbReference>
<keyword evidence="2" id="KW-0809">Transit peptide</keyword>
<dbReference type="STRING" id="56857.A0A200Q5N5"/>
<dbReference type="SUPFAM" id="SSF54447">
    <property type="entry name" value="ssDNA-binding transcriptional regulator domain"/>
    <property type="match status" value="1"/>
</dbReference>
<accession>A0A200Q5N5</accession>
<evidence type="ECO:0000256" key="1">
    <source>
        <dbReference type="ARBA" id="ARBA00006061"/>
    </source>
</evidence>
<dbReference type="InterPro" id="IPR009044">
    <property type="entry name" value="ssDNA-bd_transcriptional_reg"/>
</dbReference>
<protein>
    <submittedName>
        <fullName evidence="3">Plant transcription factor</fullName>
    </submittedName>
</protein>
<dbReference type="InterPro" id="IPR013742">
    <property type="entry name" value="Whirly"/>
</dbReference>
<dbReference type="Gene3D" id="2.30.31.10">
    <property type="entry name" value="Transcriptional Coactivator Pc4, Chain A"/>
    <property type="match status" value="1"/>
</dbReference>
<dbReference type="Proteomes" id="UP000195402">
    <property type="component" value="Unassembled WGS sequence"/>
</dbReference>
<dbReference type="EMBL" id="MVGT01003003">
    <property type="protein sequence ID" value="OVA05795.1"/>
    <property type="molecule type" value="Genomic_DNA"/>
</dbReference>
<reference evidence="3 4" key="1">
    <citation type="journal article" date="2017" name="Mol. Plant">
        <title>The Genome of Medicinal Plant Macleaya cordata Provides New Insights into Benzylisoquinoline Alkaloids Metabolism.</title>
        <authorList>
            <person name="Liu X."/>
            <person name="Liu Y."/>
            <person name="Huang P."/>
            <person name="Ma Y."/>
            <person name="Qing Z."/>
            <person name="Tang Q."/>
            <person name="Cao H."/>
            <person name="Cheng P."/>
            <person name="Zheng Y."/>
            <person name="Yuan Z."/>
            <person name="Zhou Y."/>
            <person name="Liu J."/>
            <person name="Tang Z."/>
            <person name="Zhuo Y."/>
            <person name="Zhang Y."/>
            <person name="Yu L."/>
            <person name="Huang J."/>
            <person name="Yang P."/>
            <person name="Peng Q."/>
            <person name="Zhang J."/>
            <person name="Jiang W."/>
            <person name="Zhang Z."/>
            <person name="Lin K."/>
            <person name="Ro D.K."/>
            <person name="Chen X."/>
            <person name="Xiong X."/>
            <person name="Shang Y."/>
            <person name="Huang S."/>
            <person name="Zeng J."/>
        </authorList>
    </citation>
    <scope>NUCLEOTIDE SEQUENCE [LARGE SCALE GENOMIC DNA]</scope>
    <source>
        <strain evidence="4">cv. BLH2017</strain>
        <tissue evidence="3">Root</tissue>
    </source>
</reference>
<name>A0A200Q5N5_MACCD</name>
<dbReference type="AlphaFoldDB" id="A0A200Q5N5"/>
<dbReference type="OrthoDB" id="511009at2759"/>
<comment type="caution">
    <text evidence="3">The sequence shown here is derived from an EMBL/GenBank/DDBJ whole genome shotgun (WGS) entry which is preliminary data.</text>
</comment>
<keyword evidence="4" id="KW-1185">Reference proteome</keyword>